<keyword evidence="2" id="KW-0812">Transmembrane</keyword>
<proteinExistence type="predicted"/>
<gene>
    <name evidence="3" type="ORF">V6617_16830</name>
</gene>
<dbReference type="RefSeq" id="WP_338608073.1">
    <property type="nucleotide sequence ID" value="NZ_CP146275.1"/>
</dbReference>
<feature type="transmembrane region" description="Helical" evidence="2">
    <location>
        <begin position="68"/>
        <end position="88"/>
    </location>
</feature>
<protein>
    <recommendedName>
        <fullName evidence="5">SHOCT domain-containing protein</fullName>
    </recommendedName>
</protein>
<keyword evidence="2" id="KW-0472">Membrane</keyword>
<reference evidence="3 4" key="1">
    <citation type="submission" date="2024-02" db="EMBL/GenBank/DDBJ databases">
        <title>Complete genome sequence of Pelagibacterium nitratireducens ZH15.</title>
        <authorList>
            <person name="Zhao L.H."/>
        </authorList>
    </citation>
    <scope>NUCLEOTIDE SEQUENCE [LARGE SCALE GENOMIC DNA]</scope>
    <source>
        <strain evidence="3 4">ZH15</strain>
    </source>
</reference>
<organism evidence="3 4">
    <name type="scientific">Pelagibacterium nitratireducens</name>
    <dbReference type="NCBI Taxonomy" id="1046114"/>
    <lineage>
        <taxon>Bacteria</taxon>
        <taxon>Pseudomonadati</taxon>
        <taxon>Pseudomonadota</taxon>
        <taxon>Alphaproteobacteria</taxon>
        <taxon>Hyphomicrobiales</taxon>
        <taxon>Devosiaceae</taxon>
        <taxon>Pelagibacterium</taxon>
    </lineage>
</organism>
<evidence type="ECO:0008006" key="5">
    <source>
        <dbReference type="Google" id="ProtNLM"/>
    </source>
</evidence>
<evidence type="ECO:0000313" key="3">
    <source>
        <dbReference type="EMBL" id="WWT32651.1"/>
    </source>
</evidence>
<feature type="region of interest" description="Disordered" evidence="1">
    <location>
        <begin position="38"/>
        <end position="61"/>
    </location>
</feature>
<evidence type="ECO:0000256" key="2">
    <source>
        <dbReference type="SAM" id="Phobius"/>
    </source>
</evidence>
<keyword evidence="4" id="KW-1185">Reference proteome</keyword>
<keyword evidence="2" id="KW-1133">Transmembrane helix</keyword>
<evidence type="ECO:0000313" key="4">
    <source>
        <dbReference type="Proteomes" id="UP001369958"/>
    </source>
</evidence>
<dbReference type="Proteomes" id="UP001369958">
    <property type="component" value="Chromosome"/>
</dbReference>
<evidence type="ECO:0000256" key="1">
    <source>
        <dbReference type="SAM" id="MobiDB-lite"/>
    </source>
</evidence>
<accession>A0ABZ2I247</accession>
<dbReference type="EMBL" id="CP146275">
    <property type="protein sequence ID" value="WWT32651.1"/>
    <property type="molecule type" value="Genomic_DNA"/>
</dbReference>
<sequence>MAELATMRAAGEISADELRAARLRLTGQASVIENNRAVEPEEEFYVEPPSAKNSKKAKAPKAPKKKGNVFFIIGLLVWGGLFAIMWIGSGQPGGSGSTGSQAVSTRAAEQAEDERKGFHCLSSWDGSNRALVDTVKNSMREPGSFEHIETRITPVNNGQHTIIMEYRGRNGFGGMSVETATGTLSNNGCRLTDVASL</sequence>
<name>A0ABZ2I247_9HYPH</name>
<feature type="region of interest" description="Disordered" evidence="1">
    <location>
        <begin position="92"/>
        <end position="111"/>
    </location>
</feature>